<keyword evidence="2 4" id="KW-0238">DNA-binding</keyword>
<dbReference type="Gene3D" id="1.10.10.60">
    <property type="entry name" value="Homeodomain-like"/>
    <property type="match status" value="1"/>
</dbReference>
<dbReference type="RefSeq" id="WP_085124383.1">
    <property type="nucleotide sequence ID" value="NZ_FWZX01000018.1"/>
</dbReference>
<dbReference type="Gene3D" id="1.10.357.10">
    <property type="entry name" value="Tetracycline Repressor, domain 2"/>
    <property type="match status" value="1"/>
</dbReference>
<dbReference type="PROSITE" id="PS50977">
    <property type="entry name" value="HTH_TETR_2"/>
    <property type="match status" value="1"/>
</dbReference>
<sequence>MRVSRTQAAENRQAVINVASRLFREHGFDGIGLKDLMKGAGLTQGAFYKQFASKEDLAAQASRRALESATSRWAAAAAANPDDPLGAVIAFYLSPEHREEKMDGCPIVALGSDAARQSADVKASFEAGIKAHLEVLDRLIAGTDGKAPKGKAMAIASTMVGAMTLSRIVSDPDLAQAFLDAAAEQVREAVAACVDGPTLPSARTRSIGGHEASGGREARRNPAQRKK</sequence>
<dbReference type="STRING" id="560819.SAMN05428998_11817"/>
<dbReference type="PANTHER" id="PTHR47506:SF7">
    <property type="entry name" value="TRANSCRIPTIONAL REGULATORY PROTEIN"/>
    <property type="match status" value="1"/>
</dbReference>
<evidence type="ECO:0000256" key="3">
    <source>
        <dbReference type="ARBA" id="ARBA00023163"/>
    </source>
</evidence>
<dbReference type="Proteomes" id="UP000192917">
    <property type="component" value="Unassembled WGS sequence"/>
</dbReference>
<dbReference type="InterPro" id="IPR036271">
    <property type="entry name" value="Tet_transcr_reg_TetR-rel_C_sf"/>
</dbReference>
<dbReference type="PANTHER" id="PTHR47506">
    <property type="entry name" value="TRANSCRIPTIONAL REGULATORY PROTEIN"/>
    <property type="match status" value="1"/>
</dbReference>
<evidence type="ECO:0000256" key="5">
    <source>
        <dbReference type="SAM" id="MobiDB-lite"/>
    </source>
</evidence>
<evidence type="ECO:0000259" key="6">
    <source>
        <dbReference type="PROSITE" id="PS50977"/>
    </source>
</evidence>
<evidence type="ECO:0000256" key="4">
    <source>
        <dbReference type="PROSITE-ProRule" id="PRU00335"/>
    </source>
</evidence>
<dbReference type="InterPro" id="IPR001647">
    <property type="entry name" value="HTH_TetR"/>
</dbReference>
<dbReference type="SUPFAM" id="SSF46689">
    <property type="entry name" value="Homeodomain-like"/>
    <property type="match status" value="1"/>
</dbReference>
<feature type="region of interest" description="Disordered" evidence="5">
    <location>
        <begin position="197"/>
        <end position="227"/>
    </location>
</feature>
<evidence type="ECO:0000313" key="8">
    <source>
        <dbReference type="Proteomes" id="UP000192917"/>
    </source>
</evidence>
<feature type="DNA-binding region" description="H-T-H motif" evidence="4">
    <location>
        <begin position="32"/>
        <end position="51"/>
    </location>
</feature>
<keyword evidence="8" id="KW-1185">Reference proteome</keyword>
<protein>
    <submittedName>
        <fullName evidence="7">Transcriptional regulator, TetR family</fullName>
    </submittedName>
</protein>
<dbReference type="Pfam" id="PF00440">
    <property type="entry name" value="TetR_N"/>
    <property type="match status" value="1"/>
</dbReference>
<dbReference type="AlphaFoldDB" id="A0A1Y6CEK6"/>
<organism evidence="7 8">
    <name type="scientific">Tistlia consotensis USBA 355</name>
    <dbReference type="NCBI Taxonomy" id="560819"/>
    <lineage>
        <taxon>Bacteria</taxon>
        <taxon>Pseudomonadati</taxon>
        <taxon>Pseudomonadota</taxon>
        <taxon>Alphaproteobacteria</taxon>
        <taxon>Rhodospirillales</taxon>
        <taxon>Rhodovibrionaceae</taxon>
        <taxon>Tistlia</taxon>
    </lineage>
</organism>
<dbReference type="EMBL" id="FWZX01000018">
    <property type="protein sequence ID" value="SMF51270.1"/>
    <property type="molecule type" value="Genomic_DNA"/>
</dbReference>
<gene>
    <name evidence="7" type="ORF">SAMN05428998_11817</name>
</gene>
<evidence type="ECO:0000313" key="7">
    <source>
        <dbReference type="EMBL" id="SMF51270.1"/>
    </source>
</evidence>
<keyword evidence="3" id="KW-0804">Transcription</keyword>
<accession>A0A1Y6CEK6</accession>
<keyword evidence="1" id="KW-0805">Transcription regulation</keyword>
<dbReference type="GO" id="GO:0003677">
    <property type="term" value="F:DNA binding"/>
    <property type="evidence" value="ECO:0007669"/>
    <property type="project" value="UniProtKB-UniRule"/>
</dbReference>
<name>A0A1Y6CEK6_9PROT</name>
<feature type="domain" description="HTH tetR-type" evidence="6">
    <location>
        <begin position="9"/>
        <end position="69"/>
    </location>
</feature>
<dbReference type="PRINTS" id="PR00455">
    <property type="entry name" value="HTHTETR"/>
</dbReference>
<evidence type="ECO:0000256" key="2">
    <source>
        <dbReference type="ARBA" id="ARBA00023125"/>
    </source>
</evidence>
<dbReference type="SUPFAM" id="SSF48498">
    <property type="entry name" value="Tetracyclin repressor-like, C-terminal domain"/>
    <property type="match status" value="1"/>
</dbReference>
<proteinExistence type="predicted"/>
<reference evidence="7 8" key="1">
    <citation type="submission" date="2017-04" db="EMBL/GenBank/DDBJ databases">
        <authorList>
            <person name="Afonso C.L."/>
            <person name="Miller P.J."/>
            <person name="Scott M.A."/>
            <person name="Spackman E."/>
            <person name="Goraichik I."/>
            <person name="Dimitrov K.M."/>
            <person name="Suarez D.L."/>
            <person name="Swayne D.E."/>
        </authorList>
    </citation>
    <scope>NUCLEOTIDE SEQUENCE [LARGE SCALE GENOMIC DNA]</scope>
    <source>
        <strain evidence="7 8">USBA 355</strain>
    </source>
</reference>
<evidence type="ECO:0000256" key="1">
    <source>
        <dbReference type="ARBA" id="ARBA00023015"/>
    </source>
</evidence>
<dbReference type="InterPro" id="IPR009057">
    <property type="entry name" value="Homeodomain-like_sf"/>
</dbReference>